<keyword evidence="3" id="KW-1185">Reference proteome</keyword>
<evidence type="ECO:0000313" key="4">
    <source>
        <dbReference type="RefSeq" id="XP_033458628.1"/>
    </source>
</evidence>
<reference evidence="4" key="2">
    <citation type="submission" date="2020-04" db="EMBL/GenBank/DDBJ databases">
        <authorList>
            <consortium name="NCBI Genome Project"/>
        </authorList>
    </citation>
    <scope>NUCLEOTIDE SEQUENCE</scope>
    <source>
        <strain evidence="4">CBS 342.82</strain>
    </source>
</reference>
<dbReference type="InterPro" id="IPR001810">
    <property type="entry name" value="F-box_dom"/>
</dbReference>
<sequence>MSKHFEHCNVHYTPQATALNRPYTSASFRPLPTFKQMAEPSLEKVPNELFDWILQSIAIDDICNLRLASRTLNARATQETFFSHFRSIRLHVKKHTLESFAAMTQGPLGQIIEGITIVGFVYDYEGLENILESGERWEEPEGDGTGTPRIREYTDDELDRIEEDLATLQRQQAECQDMYDNGYSIALLRQAFTNIARHAQHKFRGLTLEVAVHHESTTDYVIPRDADHTAIRLFLEMASNVFSLVSSAISDTQLSLDQLVVFGNVPASMICGVPCETLSKYQWTAPAYAQFTTNLKSLTLKFSDRVLDRRNMDDEAMKIVLAEDANSSGLRDLLASLINLEELHVSRYALFAGERLSYDESEDHDPLHGSHRAVQRRQVHAILQARMARLRTLKLGGMNLDVSDLEAFLRAHRDSLRTISFDNIGLRDGPVIPLLELLASEIPGLLDISMQDMDDDDDNEMRFEGEPEQSCTRISGAKQGRNAIHRWGEDAKKVITFYRWGGPIGSSYDVIQARTHRAHQYGGGRRIH</sequence>
<evidence type="ECO:0000256" key="1">
    <source>
        <dbReference type="SAM" id="Coils"/>
    </source>
</evidence>
<dbReference type="Proteomes" id="UP000504637">
    <property type="component" value="Unplaced"/>
</dbReference>
<dbReference type="RefSeq" id="XP_033458628.1">
    <property type="nucleotide sequence ID" value="XM_033599961.1"/>
</dbReference>
<proteinExistence type="predicted"/>
<gene>
    <name evidence="4" type="ORF">K489DRAFT_251552</name>
</gene>
<evidence type="ECO:0000259" key="2">
    <source>
        <dbReference type="PROSITE" id="PS50181"/>
    </source>
</evidence>
<reference evidence="4" key="1">
    <citation type="submission" date="2020-01" db="EMBL/GenBank/DDBJ databases">
        <authorList>
            <consortium name="DOE Joint Genome Institute"/>
            <person name="Haridas S."/>
            <person name="Albert R."/>
            <person name="Binder M."/>
            <person name="Bloem J."/>
            <person name="Labutti K."/>
            <person name="Salamov A."/>
            <person name="Andreopoulos B."/>
            <person name="Baker S.E."/>
            <person name="Barry K."/>
            <person name="Bills G."/>
            <person name="Bluhm B.H."/>
            <person name="Cannon C."/>
            <person name="Castanera R."/>
            <person name="Culley D.E."/>
            <person name="Daum C."/>
            <person name="Ezra D."/>
            <person name="Gonzalez J.B."/>
            <person name="Henrissat B."/>
            <person name="Kuo A."/>
            <person name="Liang C."/>
            <person name="Lipzen A."/>
            <person name="Lutzoni F."/>
            <person name="Magnuson J."/>
            <person name="Mondo S."/>
            <person name="Nolan M."/>
            <person name="Ohm R."/>
            <person name="Pangilinan J."/>
            <person name="Park H.-J."/>
            <person name="Ramirez L."/>
            <person name="Alfaro M."/>
            <person name="Sun H."/>
            <person name="Tritt A."/>
            <person name="Yoshinaga Y."/>
            <person name="Zwiers L.-H."/>
            <person name="Turgeon B.G."/>
            <person name="Goodwin S.B."/>
            <person name="Spatafora J.W."/>
            <person name="Crous P.W."/>
            <person name="Grigoriev I.V."/>
        </authorList>
    </citation>
    <scope>NUCLEOTIDE SEQUENCE</scope>
    <source>
        <strain evidence="4">CBS 342.82</strain>
    </source>
</reference>
<name>A0A6J3M3U6_9PEZI</name>
<accession>A0A6J3M3U6</accession>
<dbReference type="GeneID" id="54357760"/>
<feature type="domain" description="F-box" evidence="2">
    <location>
        <begin position="39"/>
        <end position="85"/>
    </location>
</feature>
<keyword evidence="1" id="KW-0175">Coiled coil</keyword>
<dbReference type="AlphaFoldDB" id="A0A6J3M3U6"/>
<organism evidence="4">
    <name type="scientific">Dissoconium aciculare CBS 342.82</name>
    <dbReference type="NCBI Taxonomy" id="1314786"/>
    <lineage>
        <taxon>Eukaryota</taxon>
        <taxon>Fungi</taxon>
        <taxon>Dikarya</taxon>
        <taxon>Ascomycota</taxon>
        <taxon>Pezizomycotina</taxon>
        <taxon>Dothideomycetes</taxon>
        <taxon>Dothideomycetidae</taxon>
        <taxon>Mycosphaerellales</taxon>
        <taxon>Dissoconiaceae</taxon>
        <taxon>Dissoconium</taxon>
    </lineage>
</organism>
<dbReference type="OrthoDB" id="3438345at2759"/>
<dbReference type="PROSITE" id="PS50181">
    <property type="entry name" value="FBOX"/>
    <property type="match status" value="1"/>
</dbReference>
<reference evidence="4" key="3">
    <citation type="submission" date="2025-08" db="UniProtKB">
        <authorList>
            <consortium name="RefSeq"/>
        </authorList>
    </citation>
    <scope>IDENTIFICATION</scope>
    <source>
        <strain evidence="4">CBS 342.82</strain>
    </source>
</reference>
<evidence type="ECO:0000313" key="3">
    <source>
        <dbReference type="Proteomes" id="UP000504637"/>
    </source>
</evidence>
<feature type="coiled-coil region" evidence="1">
    <location>
        <begin position="151"/>
        <end position="178"/>
    </location>
</feature>
<protein>
    <recommendedName>
        <fullName evidence="2">F-box domain-containing protein</fullName>
    </recommendedName>
</protein>